<dbReference type="Gene3D" id="2.40.290.10">
    <property type="match status" value="1"/>
</dbReference>
<dbReference type="PANTHER" id="PTHR41251:SF1">
    <property type="entry name" value="NON-HOMOLOGOUS END JOINING PROTEIN KU"/>
    <property type="match status" value="1"/>
</dbReference>
<evidence type="ECO:0000256" key="2">
    <source>
        <dbReference type="HAMAP-Rule" id="MF_01875"/>
    </source>
</evidence>
<dbReference type="EMBL" id="JALDYZ010000005">
    <property type="protein sequence ID" value="MDI7922622.1"/>
    <property type="molecule type" value="Genomic_DNA"/>
</dbReference>
<gene>
    <name evidence="2" type="primary">ku</name>
    <name evidence="5" type="ORF">MRS75_11045</name>
</gene>
<dbReference type="NCBIfam" id="TIGR02772">
    <property type="entry name" value="Ku_bact"/>
    <property type="match status" value="1"/>
</dbReference>
<dbReference type="Proteomes" id="UP001161580">
    <property type="component" value="Unassembled WGS sequence"/>
</dbReference>
<comment type="function">
    <text evidence="2">With LigD forms a non-homologous end joining (NHEJ) DNA repair enzyme, which repairs dsDNA breaks with reduced fidelity. Binds linear dsDNA with 5'- and 3'- overhangs but not closed circular dsDNA nor ssDNA. Recruits and stimulates the ligase activity of LigD.</text>
</comment>
<keyword evidence="1 2" id="KW-0238">DNA-binding</keyword>
<dbReference type="HAMAP" id="MF_01875">
    <property type="entry name" value="Prokaryotic_Ku"/>
    <property type="match status" value="1"/>
</dbReference>
<keyword evidence="2" id="KW-0233">DNA recombination</keyword>
<dbReference type="InterPro" id="IPR016194">
    <property type="entry name" value="SPOC-like_C_dom_sf"/>
</dbReference>
<evidence type="ECO:0000256" key="3">
    <source>
        <dbReference type="SAM" id="MobiDB-lite"/>
    </source>
</evidence>
<keyword evidence="2" id="KW-0234">DNA repair</keyword>
<dbReference type="RefSeq" id="WP_311786426.1">
    <property type="nucleotide sequence ID" value="NZ_JALDYY010000004.1"/>
</dbReference>
<feature type="domain" description="Ku" evidence="4">
    <location>
        <begin position="55"/>
        <end position="184"/>
    </location>
</feature>
<comment type="similarity">
    <text evidence="2">Belongs to the prokaryotic Ku family.</text>
</comment>
<dbReference type="PIRSF" id="PIRSF006493">
    <property type="entry name" value="Prok_Ku"/>
    <property type="match status" value="1"/>
</dbReference>
<accession>A0AAE3QBA7</accession>
<dbReference type="InterPro" id="IPR009187">
    <property type="entry name" value="Prok_Ku"/>
</dbReference>
<dbReference type="PANTHER" id="PTHR41251">
    <property type="entry name" value="NON-HOMOLOGOUS END JOINING PROTEIN KU"/>
    <property type="match status" value="1"/>
</dbReference>
<comment type="subunit">
    <text evidence="2">Homodimer. Interacts with LigD.</text>
</comment>
<name>A0AAE3QBA7_9HYPH</name>
<evidence type="ECO:0000259" key="4">
    <source>
        <dbReference type="SMART" id="SM00559"/>
    </source>
</evidence>
<dbReference type="SMART" id="SM00559">
    <property type="entry name" value="Ku78"/>
    <property type="match status" value="1"/>
</dbReference>
<comment type="caution">
    <text evidence="5">The sequence shown here is derived from an EMBL/GenBank/DDBJ whole genome shotgun (WGS) entry which is preliminary data.</text>
</comment>
<feature type="region of interest" description="Disordered" evidence="3">
    <location>
        <begin position="225"/>
        <end position="248"/>
    </location>
</feature>
<dbReference type="InterPro" id="IPR006164">
    <property type="entry name" value="DNA_bd_Ku70/Ku80"/>
</dbReference>
<protein>
    <recommendedName>
        <fullName evidence="2">Non-homologous end joining protein Ku</fullName>
    </recommendedName>
</protein>
<evidence type="ECO:0000313" key="6">
    <source>
        <dbReference type="Proteomes" id="UP001161580"/>
    </source>
</evidence>
<dbReference type="GO" id="GO:0006310">
    <property type="term" value="P:DNA recombination"/>
    <property type="evidence" value="ECO:0007669"/>
    <property type="project" value="UniProtKB-KW"/>
</dbReference>
<evidence type="ECO:0000313" key="5">
    <source>
        <dbReference type="EMBL" id="MDI7922622.1"/>
    </source>
</evidence>
<dbReference type="AlphaFoldDB" id="A0AAE3QBA7"/>
<sequence>MARQKFWKGHLKLSLVTAAVSLVPATTEGGKIRFHILNRQTRNRVESRWVDHVTGKRVADKDEVRGYPREDGGFVVLENEELEAIGLESTRTIDIESFVPRTSIDWVWYDRPHFLVPDDKIGVEAFCVIRESMKANDVVGISRLVLYRREHAVLLEPSGRGIVLWTLRYGGEVRDPPDNAVVDEKVDNETLALMKKLVSERITGWSPALVQDPVQKQLSKMIKSKSKALKPAGTTARKQEPSPGGNVVNIMDALKKSLAEEGGKKGKG</sequence>
<organism evidence="5 6">
    <name type="scientific">Ferirhizobium litorale</name>
    <dbReference type="NCBI Taxonomy" id="2927786"/>
    <lineage>
        <taxon>Bacteria</taxon>
        <taxon>Pseudomonadati</taxon>
        <taxon>Pseudomonadota</taxon>
        <taxon>Alphaproteobacteria</taxon>
        <taxon>Hyphomicrobiales</taxon>
        <taxon>Rhizobiaceae</taxon>
        <taxon>Ferirhizobium</taxon>
    </lineage>
</organism>
<evidence type="ECO:0000256" key="1">
    <source>
        <dbReference type="ARBA" id="ARBA00023125"/>
    </source>
</evidence>
<dbReference type="Pfam" id="PF02735">
    <property type="entry name" value="Ku"/>
    <property type="match status" value="1"/>
</dbReference>
<dbReference type="GO" id="GO:0006303">
    <property type="term" value="P:double-strand break repair via nonhomologous end joining"/>
    <property type="evidence" value="ECO:0007669"/>
    <property type="project" value="UniProtKB-UniRule"/>
</dbReference>
<reference evidence="5" key="1">
    <citation type="submission" date="2022-03" db="EMBL/GenBank/DDBJ databases">
        <title>Fererhizobium litorale gen. nov., sp. nov., isolated from sandy sediments of the Sea of Japan seashore.</title>
        <authorList>
            <person name="Romanenko L."/>
            <person name="Kurilenko V."/>
            <person name="Otstavnykh N."/>
            <person name="Svetashev V."/>
            <person name="Tekutyeva L."/>
            <person name="Isaeva M."/>
            <person name="Mikhailov V."/>
        </authorList>
    </citation>
    <scope>NUCLEOTIDE SEQUENCE</scope>
    <source>
        <strain evidence="5">KMM 9576</strain>
    </source>
</reference>
<keyword evidence="6" id="KW-1185">Reference proteome</keyword>
<dbReference type="SUPFAM" id="SSF100939">
    <property type="entry name" value="SPOC domain-like"/>
    <property type="match status" value="1"/>
</dbReference>
<dbReference type="GO" id="GO:0003690">
    <property type="term" value="F:double-stranded DNA binding"/>
    <property type="evidence" value="ECO:0007669"/>
    <property type="project" value="UniProtKB-UniRule"/>
</dbReference>
<keyword evidence="2" id="KW-0227">DNA damage</keyword>
<proteinExistence type="inferred from homology"/>